<dbReference type="AlphaFoldDB" id="A0A6N3EX59"/>
<dbReference type="EMBL" id="CACRUT010000016">
    <property type="protein sequence ID" value="VYU42857.1"/>
    <property type="molecule type" value="Genomic_DNA"/>
</dbReference>
<organism evidence="1">
    <name type="scientific">Paraprevotella clara</name>
    <dbReference type="NCBI Taxonomy" id="454154"/>
    <lineage>
        <taxon>Bacteria</taxon>
        <taxon>Pseudomonadati</taxon>
        <taxon>Bacteroidota</taxon>
        <taxon>Bacteroidia</taxon>
        <taxon>Bacteroidales</taxon>
        <taxon>Prevotellaceae</taxon>
        <taxon>Paraprevotella</taxon>
    </lineage>
</organism>
<proteinExistence type="predicted"/>
<reference evidence="1" key="1">
    <citation type="submission" date="2019-11" db="EMBL/GenBank/DDBJ databases">
        <authorList>
            <person name="Feng L."/>
        </authorList>
    </citation>
    <scope>NUCLEOTIDE SEQUENCE</scope>
    <source>
        <strain evidence="1">PclaraLFYP37</strain>
    </source>
</reference>
<dbReference type="RefSeq" id="WP_412442999.1">
    <property type="nucleotide sequence ID" value="NZ_CACRUT010000016.1"/>
</dbReference>
<accession>A0A6N3EX59</accession>
<protein>
    <submittedName>
        <fullName evidence="1">Uncharacterized protein</fullName>
    </submittedName>
</protein>
<sequence length="134" mass="15785">MDMIVTGDIYKILYEKVREFGIKAVYDSWNPITSELKEEAIVIVTSTPIEPDTYWEKAFVHVNICVPDYLECVNKRKLTEMEKLANQWIFYGIVDEYDNNWYQISKISLGTERDEALKCSYVNLKLLFEILNVK</sequence>
<name>A0A6N3EX59_9BACT</name>
<evidence type="ECO:0000313" key="1">
    <source>
        <dbReference type="EMBL" id="VYU42857.1"/>
    </source>
</evidence>
<gene>
    <name evidence="1" type="ORF">PCLFYP37_02861</name>
</gene>